<dbReference type="EMBL" id="JBHSTZ010000008">
    <property type="protein sequence ID" value="MFC6380462.1"/>
    <property type="molecule type" value="Genomic_DNA"/>
</dbReference>
<proteinExistence type="predicted"/>
<protein>
    <submittedName>
        <fullName evidence="1">HAD-IA family hydrolase</fullName>
    </submittedName>
</protein>
<dbReference type="NCBIfam" id="TIGR01509">
    <property type="entry name" value="HAD-SF-IA-v3"/>
    <property type="match status" value="1"/>
</dbReference>
<dbReference type="InterPro" id="IPR050155">
    <property type="entry name" value="HAD-like_hydrolase_sf"/>
</dbReference>
<dbReference type="SFLD" id="SFLDG01129">
    <property type="entry name" value="C1.5:_HAD__Beta-PGM__Phosphata"/>
    <property type="match status" value="1"/>
</dbReference>
<dbReference type="InterPro" id="IPR023214">
    <property type="entry name" value="HAD_sf"/>
</dbReference>
<evidence type="ECO:0000313" key="1">
    <source>
        <dbReference type="EMBL" id="MFC6380462.1"/>
    </source>
</evidence>
<dbReference type="Pfam" id="PF13419">
    <property type="entry name" value="HAD_2"/>
    <property type="match status" value="1"/>
</dbReference>
<dbReference type="SUPFAM" id="SSF56784">
    <property type="entry name" value="HAD-like"/>
    <property type="match status" value="1"/>
</dbReference>
<dbReference type="RefSeq" id="WP_379607199.1">
    <property type="nucleotide sequence ID" value="NZ_CAJGZK010000015.1"/>
</dbReference>
<dbReference type="NCBIfam" id="TIGR01549">
    <property type="entry name" value="HAD-SF-IA-v1"/>
    <property type="match status" value="1"/>
</dbReference>
<dbReference type="PANTHER" id="PTHR43434:SF24">
    <property type="entry name" value="HYDROLASE-RELATED"/>
    <property type="match status" value="1"/>
</dbReference>
<dbReference type="InterPro" id="IPR041492">
    <property type="entry name" value="HAD_2"/>
</dbReference>
<keyword evidence="2" id="KW-1185">Reference proteome</keyword>
<comment type="caution">
    <text evidence="1">The sequence shown here is derived from an EMBL/GenBank/DDBJ whole genome shotgun (WGS) entry which is preliminary data.</text>
</comment>
<dbReference type="InterPro" id="IPR006439">
    <property type="entry name" value="HAD-SF_hydro_IA"/>
</dbReference>
<dbReference type="Proteomes" id="UP001596264">
    <property type="component" value="Unassembled WGS sequence"/>
</dbReference>
<name>A0ABW1W777_9GAMM</name>
<dbReference type="InterPro" id="IPR036412">
    <property type="entry name" value="HAD-like_sf"/>
</dbReference>
<sequence>MSQTITRTKTTIAVESSQLSNPHHLADKTLIIFDWDGTLMDSIGLIVESMHIAGEAHGFTTTDKAVKNIIGLSLMNGIELLYPQASAEQKLFIQQNYADYYIANSHRTPFFAPIENMLQTLQQQNRQLAVATGKKRKGLDRVLDASDSHHYFVMTRCADEAGSKPDPQMLTDILQYTEQQISDAVFIGDSIYDIQMANRLGMTSIAVNYGTASSDELAAQQPTYQVDTPQVLAELLCA</sequence>
<dbReference type="PANTHER" id="PTHR43434">
    <property type="entry name" value="PHOSPHOGLYCOLATE PHOSPHATASE"/>
    <property type="match status" value="1"/>
</dbReference>
<dbReference type="SFLD" id="SFLDS00003">
    <property type="entry name" value="Haloacid_Dehalogenase"/>
    <property type="match status" value="1"/>
</dbReference>
<dbReference type="Gene3D" id="1.10.150.240">
    <property type="entry name" value="Putative phosphatase, domain 2"/>
    <property type="match status" value="1"/>
</dbReference>
<organism evidence="1 2">
    <name type="scientific">Psychrobacter glacincola</name>
    <dbReference type="NCBI Taxonomy" id="56810"/>
    <lineage>
        <taxon>Bacteria</taxon>
        <taxon>Pseudomonadati</taxon>
        <taxon>Pseudomonadota</taxon>
        <taxon>Gammaproteobacteria</taxon>
        <taxon>Moraxellales</taxon>
        <taxon>Moraxellaceae</taxon>
        <taxon>Psychrobacter</taxon>
    </lineage>
</organism>
<accession>A0ABW1W777</accession>
<gene>
    <name evidence="1" type="ORF">ACFP58_03090</name>
</gene>
<dbReference type="InterPro" id="IPR023198">
    <property type="entry name" value="PGP-like_dom2"/>
</dbReference>
<reference evidence="2" key="1">
    <citation type="journal article" date="2019" name="Int. J. Syst. Evol. Microbiol.">
        <title>The Global Catalogue of Microorganisms (GCM) 10K type strain sequencing project: providing services to taxonomists for standard genome sequencing and annotation.</title>
        <authorList>
            <consortium name="The Broad Institute Genomics Platform"/>
            <consortium name="The Broad Institute Genome Sequencing Center for Infectious Disease"/>
            <person name="Wu L."/>
            <person name="Ma J."/>
        </authorList>
    </citation>
    <scope>NUCLEOTIDE SEQUENCE [LARGE SCALE GENOMIC DNA]</scope>
    <source>
        <strain evidence="2">CCM 2050</strain>
    </source>
</reference>
<dbReference type="Gene3D" id="3.40.50.1000">
    <property type="entry name" value="HAD superfamily/HAD-like"/>
    <property type="match status" value="1"/>
</dbReference>
<dbReference type="GO" id="GO:0016787">
    <property type="term" value="F:hydrolase activity"/>
    <property type="evidence" value="ECO:0007669"/>
    <property type="project" value="UniProtKB-KW"/>
</dbReference>
<evidence type="ECO:0000313" key="2">
    <source>
        <dbReference type="Proteomes" id="UP001596264"/>
    </source>
</evidence>
<keyword evidence="1" id="KW-0378">Hydrolase</keyword>